<dbReference type="AlphaFoldDB" id="A0A2V3AF37"/>
<dbReference type="Proteomes" id="UP000247150">
    <property type="component" value="Unassembled WGS sequence"/>
</dbReference>
<dbReference type="EMBL" id="QGTW01000001">
    <property type="protein sequence ID" value="PWW32435.1"/>
    <property type="molecule type" value="Genomic_DNA"/>
</dbReference>
<dbReference type="SUPFAM" id="SSF55961">
    <property type="entry name" value="Bet v1-like"/>
    <property type="match status" value="1"/>
</dbReference>
<evidence type="ECO:0000313" key="4">
    <source>
        <dbReference type="Proteomes" id="UP000247150"/>
    </source>
</evidence>
<dbReference type="InterPro" id="IPR013538">
    <property type="entry name" value="ASHA1/2-like_C"/>
</dbReference>
<evidence type="ECO:0000313" key="3">
    <source>
        <dbReference type="EMBL" id="PWW32435.1"/>
    </source>
</evidence>
<dbReference type="RefSeq" id="WP_258309201.1">
    <property type="nucleotide sequence ID" value="NZ_QGTW01000001.1"/>
</dbReference>
<sequence length="174" mass="19873">MSENTSVNKLVSRVEGMELIIERDFDAPRELVFSVFSDPVHLAAWWGPQGWETEVHEMDFKVDGAWLYCMTCVDKNQGDFFGMKSCGKAVYHEIVVPEKIVYTDMFTDTDYNVLPEMPETVVKMDFLEKEGKTTIITRSQFSTAEALKQVVDMGAVQGVSSQYERLDNYLSNIQ</sequence>
<evidence type="ECO:0000256" key="1">
    <source>
        <dbReference type="ARBA" id="ARBA00006817"/>
    </source>
</evidence>
<gene>
    <name evidence="3" type="ORF">DFO73_101700</name>
</gene>
<comment type="similarity">
    <text evidence="1">Belongs to the AHA1 family.</text>
</comment>
<organism evidence="3 4">
    <name type="scientific">Cytobacillus oceanisediminis</name>
    <dbReference type="NCBI Taxonomy" id="665099"/>
    <lineage>
        <taxon>Bacteria</taxon>
        <taxon>Bacillati</taxon>
        <taxon>Bacillota</taxon>
        <taxon>Bacilli</taxon>
        <taxon>Bacillales</taxon>
        <taxon>Bacillaceae</taxon>
        <taxon>Cytobacillus</taxon>
    </lineage>
</organism>
<protein>
    <submittedName>
        <fullName evidence="3">Uncharacterized protein YndB with AHSA1/START domain</fullName>
    </submittedName>
</protein>
<proteinExistence type="inferred from homology"/>
<name>A0A2V3AF37_9BACI</name>
<dbReference type="Pfam" id="PF08327">
    <property type="entry name" value="AHSA1"/>
    <property type="match status" value="1"/>
</dbReference>
<reference evidence="3 4" key="1">
    <citation type="submission" date="2018-05" db="EMBL/GenBank/DDBJ databases">
        <title>Freshwater and sediment microbial communities from various areas in North America, analyzing microbe dynamics in response to fracking.</title>
        <authorList>
            <person name="Lamendella R."/>
        </authorList>
    </citation>
    <scope>NUCLEOTIDE SEQUENCE [LARGE SCALE GENOMIC DNA]</scope>
    <source>
        <strain evidence="3 4">15_TX</strain>
    </source>
</reference>
<accession>A0A2V3AF37</accession>
<dbReference type="Gene3D" id="3.30.530.20">
    <property type="match status" value="1"/>
</dbReference>
<dbReference type="InterPro" id="IPR023393">
    <property type="entry name" value="START-like_dom_sf"/>
</dbReference>
<feature type="domain" description="Activator of Hsp90 ATPase homologue 1/2-like C-terminal" evidence="2">
    <location>
        <begin position="26"/>
        <end position="170"/>
    </location>
</feature>
<comment type="caution">
    <text evidence="3">The sequence shown here is derived from an EMBL/GenBank/DDBJ whole genome shotgun (WGS) entry which is preliminary data.</text>
</comment>
<evidence type="ECO:0000259" key="2">
    <source>
        <dbReference type="Pfam" id="PF08327"/>
    </source>
</evidence>